<sequence>MASSEALSRFPIDNREAVGELWKVQVMGFLDDGIDEMKQAILELKNELPNNPQEQTPNVDASDLSLHFKSLNISSPKNKYMLLREYQALLISCNLVLSKIQKNIMIEPSNSTLNENSSTIVDLNPLEYDQLLEYARQIPELSDDLVYLSLYSDNKNDWQQPSIAKAKELSQLSILIIDTSSRLSQTKTINKIKNIFLSFLTKTES</sequence>
<dbReference type="EMBL" id="LSSL01001874">
    <property type="protein sequence ID" value="OLY82133.1"/>
    <property type="molecule type" value="Genomic_DNA"/>
</dbReference>
<evidence type="ECO:0000313" key="1">
    <source>
        <dbReference type="EMBL" id="OLY82133.1"/>
    </source>
</evidence>
<comment type="caution">
    <text evidence="1">The sequence shown here is derived from an EMBL/GenBank/DDBJ whole genome shotgun (WGS) entry which is preliminary data.</text>
</comment>
<proteinExistence type="predicted"/>
<accession>A0A1R0GZ07</accession>
<dbReference type="Proteomes" id="UP000187455">
    <property type="component" value="Unassembled WGS sequence"/>
</dbReference>
<dbReference type="AlphaFoldDB" id="A0A1R0GZ07"/>
<dbReference type="Gene3D" id="1.20.1410.10">
    <property type="entry name" value="I/LWEQ domain"/>
    <property type="match status" value="1"/>
</dbReference>
<organism evidence="1 2">
    <name type="scientific">Smittium mucronatum</name>
    <dbReference type="NCBI Taxonomy" id="133383"/>
    <lineage>
        <taxon>Eukaryota</taxon>
        <taxon>Fungi</taxon>
        <taxon>Fungi incertae sedis</taxon>
        <taxon>Zoopagomycota</taxon>
        <taxon>Kickxellomycotina</taxon>
        <taxon>Harpellomycetes</taxon>
        <taxon>Harpellales</taxon>
        <taxon>Legeriomycetaceae</taxon>
        <taxon>Smittium</taxon>
    </lineage>
</organism>
<gene>
    <name evidence="1" type="ORF">AYI68_g3750</name>
</gene>
<name>A0A1R0GZ07_9FUNG</name>
<evidence type="ECO:0000313" key="2">
    <source>
        <dbReference type="Proteomes" id="UP000187455"/>
    </source>
</evidence>
<protein>
    <submittedName>
        <fullName evidence="1">Uncharacterized protein</fullName>
    </submittedName>
</protein>
<keyword evidence="2" id="KW-1185">Reference proteome</keyword>
<reference evidence="1 2" key="1">
    <citation type="journal article" date="2016" name="Mol. Biol. Evol.">
        <title>Genome-Wide Survey of Gut Fungi (Harpellales) Reveals the First Horizontally Transferred Ubiquitin Gene from a Mosquito Host.</title>
        <authorList>
            <person name="Wang Y."/>
            <person name="White M.M."/>
            <person name="Kvist S."/>
            <person name="Moncalvo J.M."/>
        </authorList>
    </citation>
    <scope>NUCLEOTIDE SEQUENCE [LARGE SCALE GENOMIC DNA]</scope>
    <source>
        <strain evidence="1 2">ALG-7-W6</strain>
    </source>
</reference>